<name>A0AAD0YCV4_9FLAO</name>
<dbReference type="EMBL" id="CP033912">
    <property type="protein sequence ID" value="AZA94852.1"/>
    <property type="molecule type" value="Genomic_DNA"/>
</dbReference>
<keyword evidence="5" id="KW-1185">Reference proteome</keyword>
<dbReference type="AlphaFoldDB" id="A0AAD0YCV4"/>
<dbReference type="Proteomes" id="UP000281741">
    <property type="component" value="Chromosome"/>
</dbReference>
<feature type="coiled-coil region" evidence="1">
    <location>
        <begin position="305"/>
        <end position="339"/>
    </location>
</feature>
<dbReference type="EMBL" id="CP033915">
    <property type="protein sequence ID" value="AZA86444.1"/>
    <property type="molecule type" value="Genomic_DNA"/>
</dbReference>
<proteinExistence type="predicted"/>
<protein>
    <submittedName>
        <fullName evidence="2">Uncharacterized protein</fullName>
    </submittedName>
</protein>
<gene>
    <name evidence="2" type="ORF">EG349_06415</name>
    <name evidence="3" type="ORF">EG353_04425</name>
</gene>
<evidence type="ECO:0000313" key="4">
    <source>
        <dbReference type="Proteomes" id="UP000274073"/>
    </source>
</evidence>
<evidence type="ECO:0000313" key="2">
    <source>
        <dbReference type="EMBL" id="AZA86444.1"/>
    </source>
</evidence>
<dbReference type="Proteomes" id="UP000274073">
    <property type="component" value="Chromosome"/>
</dbReference>
<reference evidence="4 5" key="1">
    <citation type="submission" date="2018-11" db="EMBL/GenBank/DDBJ databases">
        <title>Proposal to divide the Flavobacteriaceae and reorganize its genera based on Amino Acid Identity values calculated from whole genome sequences.</title>
        <authorList>
            <person name="Nicholson A.C."/>
            <person name="Gulvik C.A."/>
            <person name="Whitney A.M."/>
            <person name="Humrighouse B.W."/>
            <person name="Bell M."/>
            <person name="Holmes B."/>
            <person name="Steigerwalt A.G."/>
            <person name="Villarma A."/>
            <person name="Sheth M."/>
            <person name="Batra D."/>
            <person name="Pryor J."/>
            <person name="Bernardet J.-F."/>
            <person name="Hugo C."/>
            <person name="Kampfer P."/>
            <person name="Newman J."/>
            <person name="McQuiston J.R."/>
        </authorList>
    </citation>
    <scope>NUCLEOTIDE SEQUENCE [LARGE SCALE GENOMIC DNA]</scope>
    <source>
        <strain evidence="2 4">G0207</strain>
        <strain evidence="3 5">H5143</strain>
    </source>
</reference>
<accession>A0AAD0YCV4</accession>
<organism evidence="2 4">
    <name type="scientific">Chryseobacterium shandongense</name>
    <dbReference type="NCBI Taxonomy" id="1493872"/>
    <lineage>
        <taxon>Bacteria</taxon>
        <taxon>Pseudomonadati</taxon>
        <taxon>Bacteroidota</taxon>
        <taxon>Flavobacteriia</taxon>
        <taxon>Flavobacteriales</taxon>
        <taxon>Weeksellaceae</taxon>
        <taxon>Chryseobacterium group</taxon>
        <taxon>Chryseobacterium</taxon>
    </lineage>
</organism>
<keyword evidence="1" id="KW-0175">Coiled coil</keyword>
<evidence type="ECO:0000313" key="3">
    <source>
        <dbReference type="EMBL" id="AZA94852.1"/>
    </source>
</evidence>
<evidence type="ECO:0000313" key="5">
    <source>
        <dbReference type="Proteomes" id="UP000281741"/>
    </source>
</evidence>
<sequence>MEDWKQDQKILLYIPISKSINIMKKHLILTAGLAFTSFGQNIKSQSILDEYKKFDINGSSSEVMYAIENDFRQSPNKDFVILKSNEQLKYPLKNERQVQDYIASFNTSLEVAKKDIQMNELIWKAENEIRKYGVNVLSNYALALPSKHITNFLVPAIQRGHELYVDREFQLKLEKNDAKVDQMIVDLTNILYTKGIDLTTANDEAAFNNLFELAHKRIPALGKEEYGVFNKELTKRAYDFIKTNRSDINLLKVKVDNYRKTVKEFDLKLTEFQKNITEEVTTELNNVGESIIKLNKNQNEIFETLDGIQQRITDNNVRIKQLEHEMNGLQNNIGLLKSKQDEHSVLIAQNSFQIDILSGYTFQNLNTNQKIDALAKGHFDNVFQPGEKEKLLKELNEIKTKETIISVASGVEQYSSAIYGGLVNSGILKGEDAVKVGKFMSVVSIVSGAARVYAGDVSGLTSIVSGIGGFSGKPKPSAEMQMLQKMMNFMNERFNRIDENLRRIDSKIDALSETTLDMYKTMSLSFQFSFDQMDRIIWKTDILNKKATMLLFQDYEKCRELTDAWDRIDVKLNTYADYQKYFIQETQQCLQSLSNLPNNNFYFTVATNRYLKDEKEIEYEIKEIYNPTKELFTLYYDKDINNATFSLMFPFNMSSDANKPYYLLSNIASQEIPDQTKALDDLYNFDMINEFVDFSMRLSNYFLIKGGNVNFAPLKLIDYLRDSNKSINNDLVQRRFLKLNDITRSAIAQQSLLAGHLLLDPIYNSLFGYSTDLKTNNLAIKVLNNNKLLATNFSTYLINNNIDMSDRQKVETLMKNALSDEKALADLNSLIGINDILFVVDKNKDKLYLSFERNNQKIKLPVADFNSLFDNKMINTDATYSLSQTQQNINSKLIDLKLPKNFDGKHKNIFKYYYMGDQ</sequence>
<evidence type="ECO:0000256" key="1">
    <source>
        <dbReference type="SAM" id="Coils"/>
    </source>
</evidence>